<dbReference type="InterPro" id="IPR043739">
    <property type="entry name" value="DUF5684"/>
</dbReference>
<evidence type="ECO:0000313" key="3">
    <source>
        <dbReference type="Proteomes" id="UP000824074"/>
    </source>
</evidence>
<protein>
    <recommendedName>
        <fullName evidence="4">Signal peptidase I</fullName>
    </recommendedName>
</protein>
<feature type="transmembrane region" description="Helical" evidence="1">
    <location>
        <begin position="101"/>
        <end position="120"/>
    </location>
</feature>
<dbReference type="AlphaFoldDB" id="A0A9D1LHT6"/>
<proteinExistence type="predicted"/>
<feature type="transmembrane region" description="Helical" evidence="1">
    <location>
        <begin position="70"/>
        <end position="89"/>
    </location>
</feature>
<sequence>MYGALFAFLLWFLSTFFIIGIALMIFSIIVYWKLFEKAGKEGWKSIIPIYNTIVLLDIIGYKWYYIFVSLLGIIPIIGPILLLLFMISYNIKLAKAFGQSTIFGIGLWLLSPVFAAIIAFSKDINYVGKTVDKDIDFNDLF</sequence>
<keyword evidence="1" id="KW-0472">Membrane</keyword>
<reference evidence="2" key="2">
    <citation type="journal article" date="2021" name="PeerJ">
        <title>Extensive microbial diversity within the chicken gut microbiome revealed by metagenomics and culture.</title>
        <authorList>
            <person name="Gilroy R."/>
            <person name="Ravi A."/>
            <person name="Getino M."/>
            <person name="Pursley I."/>
            <person name="Horton D.L."/>
            <person name="Alikhan N.F."/>
            <person name="Baker D."/>
            <person name="Gharbi K."/>
            <person name="Hall N."/>
            <person name="Watson M."/>
            <person name="Adriaenssens E.M."/>
            <person name="Foster-Nyarko E."/>
            <person name="Jarju S."/>
            <person name="Secka A."/>
            <person name="Antonio M."/>
            <person name="Oren A."/>
            <person name="Chaudhuri R.R."/>
            <person name="La Ragione R."/>
            <person name="Hildebrand F."/>
            <person name="Pallen M.J."/>
        </authorList>
    </citation>
    <scope>NUCLEOTIDE SEQUENCE</scope>
    <source>
        <strain evidence="2">CHK193-30670</strain>
    </source>
</reference>
<evidence type="ECO:0000313" key="2">
    <source>
        <dbReference type="EMBL" id="HIU40090.1"/>
    </source>
</evidence>
<keyword evidence="1" id="KW-0812">Transmembrane</keyword>
<dbReference type="Pfam" id="PF18936">
    <property type="entry name" value="DUF5684"/>
    <property type="match status" value="1"/>
</dbReference>
<dbReference type="Proteomes" id="UP000824074">
    <property type="component" value="Unassembled WGS sequence"/>
</dbReference>
<keyword evidence="1" id="KW-1133">Transmembrane helix</keyword>
<feature type="transmembrane region" description="Helical" evidence="1">
    <location>
        <begin position="6"/>
        <end position="34"/>
    </location>
</feature>
<evidence type="ECO:0008006" key="4">
    <source>
        <dbReference type="Google" id="ProtNLM"/>
    </source>
</evidence>
<accession>A0A9D1LHT6</accession>
<reference evidence="2" key="1">
    <citation type="submission" date="2020-10" db="EMBL/GenBank/DDBJ databases">
        <authorList>
            <person name="Gilroy R."/>
        </authorList>
    </citation>
    <scope>NUCLEOTIDE SEQUENCE</scope>
    <source>
        <strain evidence="2">CHK193-30670</strain>
    </source>
</reference>
<comment type="caution">
    <text evidence="2">The sequence shown here is derived from an EMBL/GenBank/DDBJ whole genome shotgun (WGS) entry which is preliminary data.</text>
</comment>
<name>A0A9D1LHT6_9FIRM</name>
<evidence type="ECO:0000256" key="1">
    <source>
        <dbReference type="SAM" id="Phobius"/>
    </source>
</evidence>
<organism evidence="2 3">
    <name type="scientific">Candidatus Aphodocola excrementigallinarum</name>
    <dbReference type="NCBI Taxonomy" id="2840670"/>
    <lineage>
        <taxon>Bacteria</taxon>
        <taxon>Bacillati</taxon>
        <taxon>Bacillota</taxon>
        <taxon>Bacilli</taxon>
        <taxon>Candidatus Aphodocola</taxon>
    </lineage>
</organism>
<dbReference type="EMBL" id="DVMT01000021">
    <property type="protein sequence ID" value="HIU40090.1"/>
    <property type="molecule type" value="Genomic_DNA"/>
</dbReference>
<gene>
    <name evidence="2" type="ORF">IAB68_02165</name>
</gene>